<reference evidence="4 5" key="1">
    <citation type="submission" date="2015-07" db="EMBL/GenBank/DDBJ databases">
        <authorList>
            <person name="Noorani M."/>
        </authorList>
    </citation>
    <scope>NUCLEOTIDE SEQUENCE [LARGE SCALE GENOMIC DNA]</scope>
    <source>
        <strain evidence="4 5">CECT 7802</strain>
    </source>
</reference>
<dbReference type="RefSeq" id="WP_055083920.1">
    <property type="nucleotide sequence ID" value="NZ_CXSU01000011.1"/>
</dbReference>
<dbReference type="NCBIfam" id="TIGR01777">
    <property type="entry name" value="yfcH"/>
    <property type="match status" value="1"/>
</dbReference>
<dbReference type="InterPro" id="IPR036291">
    <property type="entry name" value="NAD(P)-bd_dom_sf"/>
</dbReference>
<comment type="similarity">
    <text evidence="1">Belongs to the NAD(P)-dependent epimerase/dehydratase family. SDR39U1 subfamily.</text>
</comment>
<dbReference type="Pfam" id="PF08338">
    <property type="entry name" value="DUF1731"/>
    <property type="match status" value="1"/>
</dbReference>
<feature type="domain" description="DUF1731" evidence="3">
    <location>
        <begin position="268"/>
        <end position="315"/>
    </location>
</feature>
<dbReference type="Proteomes" id="UP000049222">
    <property type="component" value="Unassembled WGS sequence"/>
</dbReference>
<proteinExistence type="inferred from homology"/>
<accession>A0A0M6YHH8</accession>
<gene>
    <name evidence="4" type="ORF">JDO7802_01387</name>
</gene>
<evidence type="ECO:0000313" key="5">
    <source>
        <dbReference type="Proteomes" id="UP000049222"/>
    </source>
</evidence>
<evidence type="ECO:0000256" key="1">
    <source>
        <dbReference type="ARBA" id="ARBA00009353"/>
    </source>
</evidence>
<evidence type="ECO:0000259" key="3">
    <source>
        <dbReference type="Pfam" id="PF08338"/>
    </source>
</evidence>
<dbReference type="PANTHER" id="PTHR11092:SF0">
    <property type="entry name" value="EPIMERASE FAMILY PROTEIN SDR39U1"/>
    <property type="match status" value="1"/>
</dbReference>
<dbReference type="AlphaFoldDB" id="A0A0M6YHH8"/>
<dbReference type="InterPro" id="IPR001509">
    <property type="entry name" value="Epimerase_deHydtase"/>
</dbReference>
<keyword evidence="5" id="KW-1185">Reference proteome</keyword>
<dbReference type="EMBL" id="CXSU01000011">
    <property type="protein sequence ID" value="CTQ49374.1"/>
    <property type="molecule type" value="Genomic_DNA"/>
</dbReference>
<dbReference type="InterPro" id="IPR013549">
    <property type="entry name" value="DUF1731"/>
</dbReference>
<evidence type="ECO:0000259" key="2">
    <source>
        <dbReference type="Pfam" id="PF01370"/>
    </source>
</evidence>
<organism evidence="4 5">
    <name type="scientific">Jannaschia donghaensis</name>
    <dbReference type="NCBI Taxonomy" id="420998"/>
    <lineage>
        <taxon>Bacteria</taxon>
        <taxon>Pseudomonadati</taxon>
        <taxon>Pseudomonadota</taxon>
        <taxon>Alphaproteobacteria</taxon>
        <taxon>Rhodobacterales</taxon>
        <taxon>Roseobacteraceae</taxon>
        <taxon>Jannaschia</taxon>
    </lineage>
</organism>
<feature type="domain" description="NAD-dependent epimerase/dehydratase" evidence="2">
    <location>
        <begin position="5"/>
        <end position="119"/>
    </location>
</feature>
<dbReference type="Pfam" id="PF01370">
    <property type="entry name" value="Epimerase"/>
    <property type="match status" value="1"/>
</dbReference>
<name>A0A0M6YHH8_9RHOB</name>
<dbReference type="Gene3D" id="3.40.50.720">
    <property type="entry name" value="NAD(P)-binding Rossmann-like Domain"/>
    <property type="match status" value="1"/>
</dbReference>
<dbReference type="STRING" id="420998.JDO7802_01387"/>
<evidence type="ECO:0000313" key="4">
    <source>
        <dbReference type="EMBL" id="CTQ49374.1"/>
    </source>
</evidence>
<dbReference type="OrthoDB" id="9801785at2"/>
<dbReference type="InterPro" id="IPR010099">
    <property type="entry name" value="SDR39U1"/>
</dbReference>
<sequence length="320" mass="35560">MTKHIVIGGGSGFIGDMLTIALRERGDRVTWISRNAGPNRITWDDLSQTGLPDCDAVVNLAGQHILDVRRRWTDAYRAEVIDSRVHTTRALVAAINEARNPPEVFVSTAGKCFYGTTEMEVDQATVDLDETSVPIGMDFPAELVGLWEAASEGVDTDRIRHIQLRIGVVLGKIERKSDIGKLWRIGRSRGFLPIIRLPFCLGLGAKIGTGRQPFPWIHVDDMVGVILHVLDRPQTEGRYNAVSPGIVDNATFTEAFARALGRPVVWSVPEWIVRAIVGSERSSILLRGQRVRPRRTLESGYRFTFPTIDVAMSDLVRKVI</sequence>
<protein>
    <submittedName>
        <fullName evidence="4">Epimerase family protein</fullName>
    </submittedName>
</protein>
<dbReference type="PANTHER" id="PTHR11092">
    <property type="entry name" value="SUGAR NUCLEOTIDE EPIMERASE RELATED"/>
    <property type="match status" value="1"/>
</dbReference>
<dbReference type="SUPFAM" id="SSF51735">
    <property type="entry name" value="NAD(P)-binding Rossmann-fold domains"/>
    <property type="match status" value="1"/>
</dbReference>